<reference evidence="1" key="1">
    <citation type="submission" date="2023-04" db="EMBL/GenBank/DDBJ databases">
        <authorList>
            <person name="Vijverberg K."/>
            <person name="Xiong W."/>
            <person name="Schranz E."/>
        </authorList>
    </citation>
    <scope>NUCLEOTIDE SEQUENCE</scope>
</reference>
<dbReference type="PANTHER" id="PTHR45005">
    <property type="match status" value="1"/>
</dbReference>
<sequence>MGSYSDNEDEFFDAREAFASMSDSGSDCSLEDYSTSGFDYDYWVGNLEKGYLIHHITGREHIIGLRSQAGSLSRSTCCQSVVSSVDKKLEVKQRFLEIFQEENYPVEFGYKSKVITTDARVDTDIWRKMVQVVVKGQLHAYYNWAIAISDRAKLHGRTKEAKELWKQATKNYEIAYGLVEDTSRTGVPVVGNEIPFNELYSQSAIYIAWDGEGETCVIEVTVSGAWSESETVKIARLVASSSLTKA</sequence>
<dbReference type="EMBL" id="OX465080">
    <property type="protein sequence ID" value="CAI9281586.1"/>
    <property type="molecule type" value="Genomic_DNA"/>
</dbReference>
<evidence type="ECO:0000313" key="1">
    <source>
        <dbReference type="EMBL" id="CAI9281586.1"/>
    </source>
</evidence>
<accession>A0AA35YWJ5</accession>
<proteinExistence type="predicted"/>
<dbReference type="InterPro" id="IPR016117">
    <property type="entry name" value="ArgJ-like_dom_sf"/>
</dbReference>
<dbReference type="InterPro" id="IPR053277">
    <property type="entry name" value="Endomembrane_traffic_mod"/>
</dbReference>
<dbReference type="Gene3D" id="3.10.20.340">
    <property type="entry name" value="ArgJ beta chain, C-terminal domain"/>
    <property type="match status" value="1"/>
</dbReference>
<gene>
    <name evidence="1" type="ORF">LSALG_LOCUS21276</name>
</gene>
<keyword evidence="2" id="KW-1185">Reference proteome</keyword>
<dbReference type="Proteomes" id="UP001177003">
    <property type="component" value="Chromosome 4"/>
</dbReference>
<dbReference type="AlphaFoldDB" id="A0AA35YWJ5"/>
<name>A0AA35YWJ5_LACSI</name>
<dbReference type="SUPFAM" id="SSF56266">
    <property type="entry name" value="DmpA/ArgJ-like"/>
    <property type="match status" value="1"/>
</dbReference>
<dbReference type="PANTHER" id="PTHR45005:SF4">
    <property type="entry name" value="TETRATRICOPEPTIDE-LIKE HELICAL DOMAIN SUPERFAMILY"/>
    <property type="match status" value="1"/>
</dbReference>
<dbReference type="InterPro" id="IPR042195">
    <property type="entry name" value="ArgJ_beta_C"/>
</dbReference>
<evidence type="ECO:0000313" key="2">
    <source>
        <dbReference type="Proteomes" id="UP001177003"/>
    </source>
</evidence>
<organism evidence="1 2">
    <name type="scientific">Lactuca saligna</name>
    <name type="common">Willowleaf lettuce</name>
    <dbReference type="NCBI Taxonomy" id="75948"/>
    <lineage>
        <taxon>Eukaryota</taxon>
        <taxon>Viridiplantae</taxon>
        <taxon>Streptophyta</taxon>
        <taxon>Embryophyta</taxon>
        <taxon>Tracheophyta</taxon>
        <taxon>Spermatophyta</taxon>
        <taxon>Magnoliopsida</taxon>
        <taxon>eudicotyledons</taxon>
        <taxon>Gunneridae</taxon>
        <taxon>Pentapetalae</taxon>
        <taxon>asterids</taxon>
        <taxon>campanulids</taxon>
        <taxon>Asterales</taxon>
        <taxon>Asteraceae</taxon>
        <taxon>Cichorioideae</taxon>
        <taxon>Cichorieae</taxon>
        <taxon>Lactucinae</taxon>
        <taxon>Lactuca</taxon>
    </lineage>
</organism>
<protein>
    <submittedName>
        <fullName evidence="1">Uncharacterized protein</fullName>
    </submittedName>
</protein>